<protein>
    <submittedName>
        <fullName evidence="1">Uncharacterized protein</fullName>
    </submittedName>
</protein>
<organism evidence="1 2">
    <name type="scientific">Falsibacillus albus</name>
    <dbReference type="NCBI Taxonomy" id="2478915"/>
    <lineage>
        <taxon>Bacteria</taxon>
        <taxon>Bacillati</taxon>
        <taxon>Bacillota</taxon>
        <taxon>Bacilli</taxon>
        <taxon>Bacillales</taxon>
        <taxon>Bacillaceae</taxon>
        <taxon>Falsibacillus</taxon>
    </lineage>
</organism>
<reference evidence="1 2" key="1">
    <citation type="submission" date="2018-10" db="EMBL/GenBank/DDBJ databases">
        <title>Falsibacillus sp. genome draft.</title>
        <authorList>
            <person name="Shi S."/>
        </authorList>
    </citation>
    <scope>NUCLEOTIDE SEQUENCE [LARGE SCALE GENOMIC DNA]</scope>
    <source>
        <strain evidence="1 2">GY 10110</strain>
    </source>
</reference>
<dbReference type="GO" id="GO:0004252">
    <property type="term" value="F:serine-type endopeptidase activity"/>
    <property type="evidence" value="ECO:0007669"/>
    <property type="project" value="InterPro"/>
</dbReference>
<comment type="caution">
    <text evidence="1">The sequence shown here is derived from an EMBL/GenBank/DDBJ whole genome shotgun (WGS) entry which is preliminary data.</text>
</comment>
<dbReference type="SUPFAM" id="SSF52743">
    <property type="entry name" value="Subtilisin-like"/>
    <property type="match status" value="1"/>
</dbReference>
<proteinExistence type="predicted"/>
<dbReference type="InterPro" id="IPR036852">
    <property type="entry name" value="Peptidase_S8/S53_dom_sf"/>
</dbReference>
<accession>A0A3L7JNC7</accession>
<sequence length="495" mass="55408">MISMTDAFFIEGGMRGLTFPEPSWARLGFPEPPDPVTSGEGVGIVILDKLDNPQHFRHLGSRLNKISVNDDLSVSCSTFCYDHSPLTEFGHGDCVLQLLAQRPFEFQGKVHVGISPAATFYLLDETDPLKIKKGLEWVVQKKNEWNIKIVLNLSVPSPLTLFQPSFSDPLSQALLPVIESDLLVVAANGNSKAHINLHPIEFFTVGGFDDHGSHDPENYRDHPVVPFGLNGDGHFRPDVSAPFDQLPVAMMEEELVYFSGSCGSSSLVAGVCAYMFSIFPELDNETLKYLLTVSGFSLKESENQAMTVHVQRAAELLKSAKLPVNKSSSIKINPGNCTISSKNPIERTLAMTGQVHHHILSRERLWELVHDESPLVCKNAILALSQTTLHADEKEEFWSLFHLATNQGEKNGIKERLLYALLEQATSEDLDKWMELVKDENIDAWLCLRLYLQKFYPSAPNMTHESKPDPSITAKESIRLMDWYQSLDSFNTNQR</sequence>
<dbReference type="Proteomes" id="UP000276770">
    <property type="component" value="Unassembled WGS sequence"/>
</dbReference>
<keyword evidence="2" id="KW-1185">Reference proteome</keyword>
<evidence type="ECO:0000313" key="2">
    <source>
        <dbReference type="Proteomes" id="UP000276770"/>
    </source>
</evidence>
<name>A0A3L7JNC7_9BACI</name>
<evidence type="ECO:0000313" key="1">
    <source>
        <dbReference type="EMBL" id="RLQ92328.1"/>
    </source>
</evidence>
<dbReference type="AlphaFoldDB" id="A0A3L7JNC7"/>
<gene>
    <name evidence="1" type="ORF">D9X91_19850</name>
</gene>
<dbReference type="Gene3D" id="3.40.50.200">
    <property type="entry name" value="Peptidase S8/S53 domain"/>
    <property type="match status" value="1"/>
</dbReference>
<dbReference type="EMBL" id="RCVZ01000019">
    <property type="protein sequence ID" value="RLQ92328.1"/>
    <property type="molecule type" value="Genomic_DNA"/>
</dbReference>
<dbReference type="GO" id="GO:0006508">
    <property type="term" value="P:proteolysis"/>
    <property type="evidence" value="ECO:0007669"/>
    <property type="project" value="InterPro"/>
</dbReference>